<gene>
    <name evidence="2" type="ORF">BJY28_001095</name>
</gene>
<sequence>MSTGPDQPWQPSALRGPTSAPPQEVPSPPPYPPPPAPPEQPPQQAAPPAVPEPAPPAAGTAPPHPAQAPLPPQPAPAEPPLPPQTAPAQTPADPDQALRDRLTRRASDGWRARLRHRVKGALSSDDTPQRLAAAWHTAQTPVATGRRIWVAGAHGGAATSTLAVALAQELQARRPDGVALVDAAPGRTGLGERLAQPVTGPVRPDLAQSRTSSTGPLLTFAPAPEELADADELATRLRRYAALTFTDAGLALPTQADQADVIVVAAAASLRGLRTARGAVAELLAAGWDAWRIVLVLTELDPQSGIGAAEAAEALAGTAPTRAPVGHDRHLAGAAGIVPGHVGEPGERDLAEVAAAVVSLAARPV</sequence>
<accession>A0A852X0I0</accession>
<dbReference type="PRINTS" id="PR01217">
    <property type="entry name" value="PRICHEXTENSN"/>
</dbReference>
<dbReference type="AlphaFoldDB" id="A0A852X0I0"/>
<feature type="compositionally biased region" description="Low complexity" evidence="1">
    <location>
        <begin position="86"/>
        <end position="95"/>
    </location>
</feature>
<dbReference type="InterPro" id="IPR027417">
    <property type="entry name" value="P-loop_NTPase"/>
</dbReference>
<keyword evidence="3" id="KW-1185">Reference proteome</keyword>
<feature type="compositionally biased region" description="Pro residues" evidence="1">
    <location>
        <begin position="19"/>
        <end position="85"/>
    </location>
</feature>
<feature type="region of interest" description="Disordered" evidence="1">
    <location>
        <begin position="191"/>
        <end position="219"/>
    </location>
</feature>
<reference evidence="2 3" key="1">
    <citation type="submission" date="2020-07" db="EMBL/GenBank/DDBJ databases">
        <title>Sequencing the genomes of 1000 actinobacteria strains.</title>
        <authorList>
            <person name="Klenk H.-P."/>
        </authorList>
    </citation>
    <scope>NUCLEOTIDE SEQUENCE [LARGE SCALE GENOMIC DNA]</scope>
    <source>
        <strain evidence="2 3">DSM 24723</strain>
    </source>
</reference>
<comment type="caution">
    <text evidence="2">The sequence shown here is derived from an EMBL/GenBank/DDBJ whole genome shotgun (WGS) entry which is preliminary data.</text>
</comment>
<evidence type="ECO:0000313" key="3">
    <source>
        <dbReference type="Proteomes" id="UP000592181"/>
    </source>
</evidence>
<proteinExistence type="predicted"/>
<organism evidence="2 3">
    <name type="scientific">Janibacter alkaliphilus</name>
    <dbReference type="NCBI Taxonomy" id="1069963"/>
    <lineage>
        <taxon>Bacteria</taxon>
        <taxon>Bacillati</taxon>
        <taxon>Actinomycetota</taxon>
        <taxon>Actinomycetes</taxon>
        <taxon>Micrococcales</taxon>
        <taxon>Intrasporangiaceae</taxon>
        <taxon>Janibacter</taxon>
    </lineage>
</organism>
<feature type="region of interest" description="Disordered" evidence="1">
    <location>
        <begin position="1"/>
        <end position="96"/>
    </location>
</feature>
<evidence type="ECO:0000313" key="2">
    <source>
        <dbReference type="EMBL" id="NYG36626.1"/>
    </source>
</evidence>
<dbReference type="RefSeq" id="WP_179462096.1">
    <property type="nucleotide sequence ID" value="NZ_JACBZX010000001.1"/>
</dbReference>
<name>A0A852X0I0_9MICO</name>
<dbReference type="SUPFAM" id="SSF52540">
    <property type="entry name" value="P-loop containing nucleoside triphosphate hydrolases"/>
    <property type="match status" value="1"/>
</dbReference>
<evidence type="ECO:0000256" key="1">
    <source>
        <dbReference type="SAM" id="MobiDB-lite"/>
    </source>
</evidence>
<dbReference type="Proteomes" id="UP000592181">
    <property type="component" value="Unassembled WGS sequence"/>
</dbReference>
<dbReference type="Gene3D" id="3.40.50.300">
    <property type="entry name" value="P-loop containing nucleotide triphosphate hydrolases"/>
    <property type="match status" value="1"/>
</dbReference>
<protein>
    <submittedName>
        <fullName evidence="2">Mrp family chromosome partitioning ATPase</fullName>
    </submittedName>
</protein>
<dbReference type="EMBL" id="JACBZX010000001">
    <property type="protein sequence ID" value="NYG36626.1"/>
    <property type="molecule type" value="Genomic_DNA"/>
</dbReference>